<feature type="domain" description="SRCR" evidence="2">
    <location>
        <begin position="36"/>
        <end position="120"/>
    </location>
</feature>
<evidence type="ECO:0000256" key="1">
    <source>
        <dbReference type="SAM" id="SignalP"/>
    </source>
</evidence>
<dbReference type="GO" id="GO:0016020">
    <property type="term" value="C:membrane"/>
    <property type="evidence" value="ECO:0007669"/>
    <property type="project" value="InterPro"/>
</dbReference>
<gene>
    <name evidence="3" type="ORF">HYH03_001767</name>
</gene>
<dbReference type="OrthoDB" id="535045at2759"/>
<dbReference type="EMBL" id="JAEHOE010000004">
    <property type="protein sequence ID" value="KAG2500187.1"/>
    <property type="molecule type" value="Genomic_DNA"/>
</dbReference>
<reference evidence="3" key="1">
    <citation type="journal article" date="2020" name="bioRxiv">
        <title>Comparative genomics of Chlamydomonas.</title>
        <authorList>
            <person name="Craig R.J."/>
            <person name="Hasan A.R."/>
            <person name="Ness R.W."/>
            <person name="Keightley P.D."/>
        </authorList>
    </citation>
    <scope>NUCLEOTIDE SEQUENCE</scope>
    <source>
        <strain evidence="3">CCAP 11/70</strain>
    </source>
</reference>
<evidence type="ECO:0000313" key="3">
    <source>
        <dbReference type="EMBL" id="KAG2500187.1"/>
    </source>
</evidence>
<dbReference type="Proteomes" id="UP000612055">
    <property type="component" value="Unassembled WGS sequence"/>
</dbReference>
<feature type="signal peptide" evidence="1">
    <location>
        <begin position="1"/>
        <end position="24"/>
    </location>
</feature>
<dbReference type="PROSITE" id="PS50287">
    <property type="entry name" value="SRCR_2"/>
    <property type="match status" value="1"/>
</dbReference>
<comment type="caution">
    <text evidence="3">The sequence shown here is derived from an EMBL/GenBank/DDBJ whole genome shotgun (WGS) entry which is preliminary data.</text>
</comment>
<keyword evidence="1" id="KW-0732">Signal</keyword>
<evidence type="ECO:0000313" key="4">
    <source>
        <dbReference type="Proteomes" id="UP000612055"/>
    </source>
</evidence>
<evidence type="ECO:0000259" key="2">
    <source>
        <dbReference type="PROSITE" id="PS50287"/>
    </source>
</evidence>
<organism evidence="3 4">
    <name type="scientific">Edaphochlamys debaryana</name>
    <dbReference type="NCBI Taxonomy" id="47281"/>
    <lineage>
        <taxon>Eukaryota</taxon>
        <taxon>Viridiplantae</taxon>
        <taxon>Chlorophyta</taxon>
        <taxon>core chlorophytes</taxon>
        <taxon>Chlorophyceae</taxon>
        <taxon>CS clade</taxon>
        <taxon>Chlamydomonadales</taxon>
        <taxon>Chlamydomonadales incertae sedis</taxon>
        <taxon>Edaphochlamys</taxon>
    </lineage>
</organism>
<feature type="chain" id="PRO_5032878632" description="SRCR domain-containing protein" evidence="1">
    <location>
        <begin position="25"/>
        <end position="361"/>
    </location>
</feature>
<dbReference type="AlphaFoldDB" id="A0A836C5Y8"/>
<proteinExistence type="predicted"/>
<protein>
    <recommendedName>
        <fullName evidence="2">SRCR domain-containing protein</fullName>
    </recommendedName>
</protein>
<accession>A0A836C5Y8</accession>
<dbReference type="InterPro" id="IPR001190">
    <property type="entry name" value="SRCR"/>
</dbReference>
<sequence>MRRASFSSCAGAIAVLLLLATANAQGKKKAASPYQISLVLGTTGINTMTGRVMVVPAECVFFTFGQNGPPIPMCDDDFTDAKADTICKNVGYKFGRKFYSPAVTFPSGDPPSYVAYGLSCGAATGRRLRAGGEDAARRRDLLGLDPFGEYEYTGPNIGSDPQPGIIATTTATATRCTIQVTKRCPSPFYYAGVECSDVPFKAAPPPMALPPSPPPPPPTKSDFIRAYVPEANLGTFNPETNRPFYSRFDLSTTQGWVPLCGFDTGASADFTTAFARHVCNMFLDYPAISVESVVRVEGFQIVPIGAPVPGGFDPATRTFWARVTPSSSYNMARLIQDTPAPAFQISTTPCTTLFVAYCSST</sequence>
<name>A0A836C5Y8_9CHLO</name>
<keyword evidence="4" id="KW-1185">Reference proteome</keyword>